<dbReference type="RefSeq" id="XP_035339469.1">
    <property type="nucleotide sequence ID" value="XM_035483576.1"/>
</dbReference>
<dbReference type="CDD" id="cd00590">
    <property type="entry name" value="RRM_SF"/>
    <property type="match status" value="1"/>
</dbReference>
<sequence>MAPSHEKGRRGTTRASDDEFVLYLQGVPAHCRWQELKDFVRQTAMHIRQAVVYDDPNGYPTGIGQIIVKNEDEAWRTFRKLATTGWDGQVLTVTLAKASAPTKPISGPKQSPSASRPRFSFGMGNGSSNRTVPSDSVATRGYMPAPPPLMNYIHAYPASTPSWAANPEAHPFSPSPAVFPFNHMEYQYYPTSSMNPPQHMYGAAIMDATTMFIHTVPYYHQGGVIATGGGYPDPTTSTAFALAAAVPSCCSVIIDNLHRNIDVQTLKDHFHTTARAVVEHCEIVKTPPSPHAKDKEASSYAMATFPSTEEATKAVSLCNGTMLSGNRIV</sequence>
<name>A0A7H8QHD3_TALRU</name>
<evidence type="ECO:0000259" key="4">
    <source>
        <dbReference type="PROSITE" id="PS50102"/>
    </source>
</evidence>
<keyword evidence="1 2" id="KW-0694">RNA-binding</keyword>
<evidence type="ECO:0000313" key="6">
    <source>
        <dbReference type="Proteomes" id="UP000509510"/>
    </source>
</evidence>
<dbReference type="PANTHER" id="PTHR23003">
    <property type="entry name" value="RNA RECOGNITION MOTIF RRM DOMAIN CONTAINING PROTEIN"/>
    <property type="match status" value="1"/>
</dbReference>
<dbReference type="PROSITE" id="PS50102">
    <property type="entry name" value="RRM"/>
    <property type="match status" value="1"/>
</dbReference>
<feature type="domain" description="RRM" evidence="4">
    <location>
        <begin position="250"/>
        <end position="329"/>
    </location>
</feature>
<dbReference type="InterPro" id="IPR000504">
    <property type="entry name" value="RRM_dom"/>
</dbReference>
<dbReference type="GO" id="GO:0005634">
    <property type="term" value="C:nucleus"/>
    <property type="evidence" value="ECO:0007669"/>
    <property type="project" value="TreeGrafter"/>
</dbReference>
<feature type="compositionally biased region" description="Polar residues" evidence="3">
    <location>
        <begin position="126"/>
        <end position="137"/>
    </location>
</feature>
<dbReference type="KEGG" id="trg:TRUGW13939_00368"/>
<dbReference type="InterPro" id="IPR035979">
    <property type="entry name" value="RBD_domain_sf"/>
</dbReference>
<dbReference type="GeneID" id="55987881"/>
<protein>
    <recommendedName>
        <fullName evidence="4">RRM domain-containing protein</fullName>
    </recommendedName>
</protein>
<evidence type="ECO:0000256" key="2">
    <source>
        <dbReference type="PROSITE-ProRule" id="PRU00176"/>
    </source>
</evidence>
<dbReference type="AlphaFoldDB" id="A0A7H8QHD3"/>
<accession>A0A7H8QHD3</accession>
<keyword evidence="6" id="KW-1185">Reference proteome</keyword>
<dbReference type="EMBL" id="CP055898">
    <property type="protein sequence ID" value="QKX53290.1"/>
    <property type="molecule type" value="Genomic_DNA"/>
</dbReference>
<dbReference type="SMART" id="SM00360">
    <property type="entry name" value="RRM"/>
    <property type="match status" value="2"/>
</dbReference>
<dbReference type="OrthoDB" id="1049195at2759"/>
<feature type="non-terminal residue" evidence="5">
    <location>
        <position position="1"/>
    </location>
</feature>
<feature type="region of interest" description="Disordered" evidence="3">
    <location>
        <begin position="99"/>
        <end position="137"/>
    </location>
</feature>
<evidence type="ECO:0000313" key="5">
    <source>
        <dbReference type="EMBL" id="QKX53290.1"/>
    </source>
</evidence>
<evidence type="ECO:0000256" key="3">
    <source>
        <dbReference type="SAM" id="MobiDB-lite"/>
    </source>
</evidence>
<dbReference type="InterPro" id="IPR050374">
    <property type="entry name" value="RRT5_SRSF_SR"/>
</dbReference>
<dbReference type="Proteomes" id="UP000509510">
    <property type="component" value="Chromosome I"/>
</dbReference>
<dbReference type="Pfam" id="PF00076">
    <property type="entry name" value="RRM_1"/>
    <property type="match status" value="1"/>
</dbReference>
<dbReference type="Gene3D" id="3.30.70.330">
    <property type="match status" value="2"/>
</dbReference>
<dbReference type="InterPro" id="IPR012677">
    <property type="entry name" value="Nucleotide-bd_a/b_plait_sf"/>
</dbReference>
<evidence type="ECO:0000256" key="1">
    <source>
        <dbReference type="ARBA" id="ARBA00022884"/>
    </source>
</evidence>
<organism evidence="5 6">
    <name type="scientific">Talaromyces rugulosus</name>
    <name type="common">Penicillium rugulosum</name>
    <dbReference type="NCBI Taxonomy" id="121627"/>
    <lineage>
        <taxon>Eukaryota</taxon>
        <taxon>Fungi</taxon>
        <taxon>Dikarya</taxon>
        <taxon>Ascomycota</taxon>
        <taxon>Pezizomycotina</taxon>
        <taxon>Eurotiomycetes</taxon>
        <taxon>Eurotiomycetidae</taxon>
        <taxon>Eurotiales</taxon>
        <taxon>Trichocomaceae</taxon>
        <taxon>Talaromyces</taxon>
        <taxon>Talaromyces sect. Islandici</taxon>
    </lineage>
</organism>
<gene>
    <name evidence="5" type="ORF">TRUGW13939_00368</name>
</gene>
<dbReference type="SUPFAM" id="SSF54928">
    <property type="entry name" value="RNA-binding domain, RBD"/>
    <property type="match status" value="1"/>
</dbReference>
<dbReference type="GO" id="GO:0005737">
    <property type="term" value="C:cytoplasm"/>
    <property type="evidence" value="ECO:0007669"/>
    <property type="project" value="TreeGrafter"/>
</dbReference>
<dbReference type="GO" id="GO:0003729">
    <property type="term" value="F:mRNA binding"/>
    <property type="evidence" value="ECO:0007669"/>
    <property type="project" value="TreeGrafter"/>
</dbReference>
<proteinExistence type="predicted"/>
<reference evidence="6" key="1">
    <citation type="submission" date="2020-06" db="EMBL/GenBank/DDBJ databases">
        <title>A chromosome-scale genome assembly of Talaromyces rugulosus W13939.</title>
        <authorList>
            <person name="Wang B."/>
            <person name="Guo L."/>
            <person name="Ye K."/>
            <person name="Wang L."/>
        </authorList>
    </citation>
    <scope>NUCLEOTIDE SEQUENCE [LARGE SCALE GENOMIC DNA]</scope>
    <source>
        <strain evidence="6">W13939</strain>
    </source>
</reference>